<sequence length="337" mass="38185">MCNECENPCQPPPSPPPPSTDNNCPPPPSPPSQPPPTPSPPPPPQSTTPSVPNLPYYSPPPPASGGGGGYGYPTPPPPNPILPLKKPKFTIDEEDQSQPWLCEETDPFTLQIHNFGFPKRIRISGYARLWFDKLPLKSIDSYVELRKAFLANFFQQKKYIKDRVEIHHIKQRERETTKDFMECFKVESMHVKGALKCMRLKNNDGQESPMVIEEEKRVHLIHRMYVDGGDAQHSTSARMDFMVVRSLSSYDGIIKRPRIRKIYAVPLAAHGMLKFLLKERVVMLHSSTIVPVECRMASEPRIKPLPSEPMMEKRIKIAFHLEYPDQTVTIGGCLSEK</sequence>
<name>A0A6L2NVX4_TANCI</name>
<reference evidence="3" key="1">
    <citation type="journal article" date="2019" name="Sci. Rep.">
        <title>Draft genome of Tanacetum cinerariifolium, the natural source of mosquito coil.</title>
        <authorList>
            <person name="Yamashiro T."/>
            <person name="Shiraishi A."/>
            <person name="Satake H."/>
            <person name="Nakayama K."/>
        </authorList>
    </citation>
    <scope>NUCLEOTIDE SEQUENCE</scope>
</reference>
<keyword evidence="3" id="KW-0808">Transferase</keyword>
<evidence type="ECO:0000259" key="2">
    <source>
        <dbReference type="Pfam" id="PF03732"/>
    </source>
</evidence>
<keyword evidence="3" id="KW-0695">RNA-directed DNA polymerase</keyword>
<feature type="region of interest" description="Disordered" evidence="1">
    <location>
        <begin position="1"/>
        <end position="86"/>
    </location>
</feature>
<keyword evidence="3" id="KW-0548">Nucleotidyltransferase</keyword>
<proteinExistence type="predicted"/>
<evidence type="ECO:0000313" key="3">
    <source>
        <dbReference type="EMBL" id="GEU89787.1"/>
    </source>
</evidence>
<gene>
    <name evidence="3" type="ORF">Tci_061765</name>
</gene>
<feature type="compositionally biased region" description="Low complexity" evidence="1">
    <location>
        <begin position="47"/>
        <end position="56"/>
    </location>
</feature>
<organism evidence="3">
    <name type="scientific">Tanacetum cinerariifolium</name>
    <name type="common">Dalmatian daisy</name>
    <name type="synonym">Chrysanthemum cinerariifolium</name>
    <dbReference type="NCBI Taxonomy" id="118510"/>
    <lineage>
        <taxon>Eukaryota</taxon>
        <taxon>Viridiplantae</taxon>
        <taxon>Streptophyta</taxon>
        <taxon>Embryophyta</taxon>
        <taxon>Tracheophyta</taxon>
        <taxon>Spermatophyta</taxon>
        <taxon>Magnoliopsida</taxon>
        <taxon>eudicotyledons</taxon>
        <taxon>Gunneridae</taxon>
        <taxon>Pentapetalae</taxon>
        <taxon>asterids</taxon>
        <taxon>campanulids</taxon>
        <taxon>Asterales</taxon>
        <taxon>Asteraceae</taxon>
        <taxon>Asteroideae</taxon>
        <taxon>Anthemideae</taxon>
        <taxon>Anthemidinae</taxon>
        <taxon>Tanacetum</taxon>
    </lineage>
</organism>
<feature type="domain" description="Retrotransposon gag" evidence="2">
    <location>
        <begin position="123"/>
        <end position="185"/>
    </location>
</feature>
<dbReference type="Pfam" id="PF03732">
    <property type="entry name" value="Retrotrans_gag"/>
    <property type="match status" value="1"/>
</dbReference>
<dbReference type="EMBL" id="BKCJ010010037">
    <property type="protein sequence ID" value="GEU89787.1"/>
    <property type="molecule type" value="Genomic_DNA"/>
</dbReference>
<accession>A0A6L2NVX4</accession>
<comment type="caution">
    <text evidence="3">The sequence shown here is derived from an EMBL/GenBank/DDBJ whole genome shotgun (WGS) entry which is preliminary data.</text>
</comment>
<dbReference type="GO" id="GO:0003964">
    <property type="term" value="F:RNA-directed DNA polymerase activity"/>
    <property type="evidence" value="ECO:0007669"/>
    <property type="project" value="UniProtKB-KW"/>
</dbReference>
<feature type="compositionally biased region" description="Pro residues" evidence="1">
    <location>
        <begin position="9"/>
        <end position="46"/>
    </location>
</feature>
<dbReference type="InterPro" id="IPR005162">
    <property type="entry name" value="Retrotrans_gag_dom"/>
</dbReference>
<protein>
    <submittedName>
        <fullName evidence="3">Reverse transcriptase domain-containing protein</fullName>
    </submittedName>
</protein>
<evidence type="ECO:0000256" key="1">
    <source>
        <dbReference type="SAM" id="MobiDB-lite"/>
    </source>
</evidence>
<dbReference type="AlphaFoldDB" id="A0A6L2NVX4"/>